<dbReference type="SUPFAM" id="SSF158710">
    <property type="entry name" value="PSPTO4464-like"/>
    <property type="match status" value="1"/>
</dbReference>
<accession>A0ABY9TH63</accession>
<evidence type="ECO:0000256" key="6">
    <source>
        <dbReference type="SAM" id="Coils"/>
    </source>
</evidence>
<evidence type="ECO:0000256" key="1">
    <source>
        <dbReference type="ARBA" id="ARBA00022490"/>
    </source>
</evidence>
<evidence type="ECO:0000256" key="4">
    <source>
        <dbReference type="ARBA" id="ARBA00022884"/>
    </source>
</evidence>
<keyword evidence="1 5" id="KW-0963">Cytoplasm</keyword>
<keyword evidence="4 5" id="KW-0694">RNA-binding</keyword>
<dbReference type="Pfam" id="PF04751">
    <property type="entry name" value="DarP"/>
    <property type="match status" value="1"/>
</dbReference>
<dbReference type="PIRSF" id="PIRSF016183">
    <property type="entry name" value="UCP016183"/>
    <property type="match status" value="1"/>
</dbReference>
<evidence type="ECO:0000256" key="2">
    <source>
        <dbReference type="ARBA" id="ARBA00022517"/>
    </source>
</evidence>
<proteinExistence type="inferred from homology"/>
<comment type="subcellular location">
    <subcellularLocation>
        <location evidence="5">Cytoplasm</location>
    </subcellularLocation>
    <text evidence="5">Associates with late stage pre-50S ribosomal subunits.</text>
</comment>
<comment type="similarity">
    <text evidence="5">Belongs to the DarP family.</text>
</comment>
<comment type="function">
    <text evidence="5">Member of a network of 50S ribosomal subunit biogenesis factors which assembles along the 30S-50S interface, preventing incorrect 23S rRNA structures from forming. Promotes peptidyl transferase center (PTC) maturation.</text>
</comment>
<keyword evidence="3 5" id="KW-0699">rRNA-binding</keyword>
<keyword evidence="2 5" id="KW-0690">Ribosome biogenesis</keyword>
<dbReference type="PANTHER" id="PTHR38101:SF1">
    <property type="entry name" value="UPF0307 PROTEIN YJGA"/>
    <property type="match status" value="1"/>
</dbReference>
<gene>
    <name evidence="7" type="primary">yjgA</name>
    <name evidence="5" type="synonym">darP</name>
    <name evidence="7" type="ORF">RI845_16530</name>
</gene>
<reference evidence="8" key="1">
    <citation type="submission" date="2023-09" db="EMBL/GenBank/DDBJ databases">
        <authorList>
            <person name="Li S."/>
            <person name="Li X."/>
            <person name="Zhang C."/>
            <person name="Zhao Z."/>
        </authorList>
    </citation>
    <scope>NUCLEOTIDE SEQUENCE [LARGE SCALE GENOMIC DNA]</scope>
    <source>
        <strain evidence="8">SQ345</strain>
    </source>
</reference>
<keyword evidence="8" id="KW-1185">Reference proteome</keyword>
<evidence type="ECO:0000256" key="3">
    <source>
        <dbReference type="ARBA" id="ARBA00022730"/>
    </source>
</evidence>
<dbReference type="InterPro" id="IPR023153">
    <property type="entry name" value="DarP_sf"/>
</dbReference>
<dbReference type="EMBL" id="CP134146">
    <property type="protein sequence ID" value="WNC68118.1"/>
    <property type="molecule type" value="Genomic_DNA"/>
</dbReference>
<protein>
    <recommendedName>
        <fullName evidence="5">Dual-action ribosomal maturation protein DarP</fullName>
    </recommendedName>
    <alternativeName>
        <fullName evidence="5">Large ribosomal subunit assembly factor DarP</fullName>
    </alternativeName>
</protein>
<evidence type="ECO:0000256" key="5">
    <source>
        <dbReference type="HAMAP-Rule" id="MF_00765"/>
    </source>
</evidence>
<dbReference type="Proteomes" id="UP001248581">
    <property type="component" value="Chromosome"/>
</dbReference>
<organism evidence="7 8">
    <name type="scientific">Thalassotalea nanhaiensis</name>
    <dbReference type="NCBI Taxonomy" id="3065648"/>
    <lineage>
        <taxon>Bacteria</taxon>
        <taxon>Pseudomonadati</taxon>
        <taxon>Pseudomonadota</taxon>
        <taxon>Gammaproteobacteria</taxon>
        <taxon>Alteromonadales</taxon>
        <taxon>Colwelliaceae</taxon>
        <taxon>Thalassotalea</taxon>
    </lineage>
</organism>
<dbReference type="NCBIfam" id="NF003593">
    <property type="entry name" value="PRK05255.1-1"/>
    <property type="match status" value="1"/>
</dbReference>
<dbReference type="RefSeq" id="WP_348387276.1">
    <property type="nucleotide sequence ID" value="NZ_CP134146.1"/>
</dbReference>
<sequence length="172" mass="20190">MKKRGKKFIDEDILIVSKTEIKNDMKDMQKLGEQICKLNHKQRAKLTLNEEIEAALIIADKIKGKHDAYHRNVQFIAKQLFESDYEAIQAQLDKLNNKHAQEHINNSKLEAVRDQLIAQGDIKIDEILTEYDGFERQRMRQLVRQAAKEVKQEKPGKSFKELFKYLKENIVL</sequence>
<evidence type="ECO:0000313" key="7">
    <source>
        <dbReference type="EMBL" id="WNC68118.1"/>
    </source>
</evidence>
<dbReference type="CDD" id="cd16331">
    <property type="entry name" value="YjgA-like"/>
    <property type="match status" value="1"/>
</dbReference>
<feature type="coiled-coil region" evidence="6">
    <location>
        <begin position="78"/>
        <end position="105"/>
    </location>
</feature>
<dbReference type="PANTHER" id="PTHR38101">
    <property type="entry name" value="UPF0307 PROTEIN YJGA"/>
    <property type="match status" value="1"/>
</dbReference>
<dbReference type="HAMAP" id="MF_00765">
    <property type="entry name" value="DarP"/>
    <property type="match status" value="1"/>
</dbReference>
<evidence type="ECO:0000313" key="8">
    <source>
        <dbReference type="Proteomes" id="UP001248581"/>
    </source>
</evidence>
<dbReference type="Gene3D" id="1.10.60.30">
    <property type="entry name" value="PSPTO4464-like domains"/>
    <property type="match status" value="2"/>
</dbReference>
<name>A0ABY9TH63_9GAMM</name>
<dbReference type="InterPro" id="IPR006839">
    <property type="entry name" value="DarP"/>
</dbReference>
<keyword evidence="6" id="KW-0175">Coiled coil</keyword>